<protein>
    <submittedName>
        <fullName evidence="1">Uncharacterized protein</fullName>
    </submittedName>
</protein>
<evidence type="ECO:0000313" key="1">
    <source>
        <dbReference type="EMBL" id="VDD31308.1"/>
    </source>
</evidence>
<accession>A0A3P6DWL5</accession>
<name>A0A3P6DWL5_BRAOL</name>
<organism evidence="1">
    <name type="scientific">Brassica oleracea</name>
    <name type="common">Wild cabbage</name>
    <dbReference type="NCBI Taxonomy" id="3712"/>
    <lineage>
        <taxon>Eukaryota</taxon>
        <taxon>Viridiplantae</taxon>
        <taxon>Streptophyta</taxon>
        <taxon>Embryophyta</taxon>
        <taxon>Tracheophyta</taxon>
        <taxon>Spermatophyta</taxon>
        <taxon>Magnoliopsida</taxon>
        <taxon>eudicotyledons</taxon>
        <taxon>Gunneridae</taxon>
        <taxon>Pentapetalae</taxon>
        <taxon>rosids</taxon>
        <taxon>malvids</taxon>
        <taxon>Brassicales</taxon>
        <taxon>Brassicaceae</taxon>
        <taxon>Brassiceae</taxon>
        <taxon>Brassica</taxon>
    </lineage>
</organism>
<sequence length="44" mass="5595">MFRTQWWRIHTYLKHMTRRHHRTWFGKSWTQPPLMRPPSMTLTA</sequence>
<dbReference type="EMBL" id="LR031875">
    <property type="protein sequence ID" value="VDD31308.1"/>
    <property type="molecule type" value="Genomic_DNA"/>
</dbReference>
<reference evidence="1" key="1">
    <citation type="submission" date="2018-11" db="EMBL/GenBank/DDBJ databases">
        <authorList>
            <consortium name="Genoscope - CEA"/>
            <person name="William W."/>
        </authorList>
    </citation>
    <scope>NUCLEOTIDE SEQUENCE</scope>
</reference>
<gene>
    <name evidence="1" type="ORF">BOLC9T56631H</name>
</gene>
<dbReference type="AlphaFoldDB" id="A0A3P6DWL5"/>
<proteinExistence type="predicted"/>